<keyword evidence="4 6" id="KW-1133">Transmembrane helix</keyword>
<keyword evidence="8" id="KW-1185">Reference proteome</keyword>
<evidence type="ECO:0000256" key="6">
    <source>
        <dbReference type="SAM" id="Phobius"/>
    </source>
</evidence>
<comment type="caution">
    <text evidence="7">The sequence shown here is derived from an EMBL/GenBank/DDBJ whole genome shotgun (WGS) entry which is preliminary data.</text>
</comment>
<feature type="transmembrane region" description="Helical" evidence="6">
    <location>
        <begin position="75"/>
        <end position="92"/>
    </location>
</feature>
<keyword evidence="5 6" id="KW-0472">Membrane</keyword>
<dbReference type="EMBL" id="VHSH01000002">
    <property type="protein sequence ID" value="TQV81852.1"/>
    <property type="molecule type" value="Genomic_DNA"/>
</dbReference>
<evidence type="ECO:0000256" key="3">
    <source>
        <dbReference type="ARBA" id="ARBA00022692"/>
    </source>
</evidence>
<dbReference type="GO" id="GO:0005886">
    <property type="term" value="C:plasma membrane"/>
    <property type="evidence" value="ECO:0007669"/>
    <property type="project" value="UniProtKB-SubCell"/>
</dbReference>
<name>A0A545TXB0_9PROT</name>
<proteinExistence type="predicted"/>
<dbReference type="RefSeq" id="WP_142895483.1">
    <property type="nucleotide sequence ID" value="NZ_ML660053.1"/>
</dbReference>
<feature type="transmembrane region" description="Helical" evidence="6">
    <location>
        <begin position="6"/>
        <end position="28"/>
    </location>
</feature>
<evidence type="ECO:0000256" key="4">
    <source>
        <dbReference type="ARBA" id="ARBA00022989"/>
    </source>
</evidence>
<gene>
    <name evidence="7" type="ORF">FKG95_06325</name>
</gene>
<accession>A0A545TXB0</accession>
<dbReference type="Pfam" id="PF01810">
    <property type="entry name" value="LysE"/>
    <property type="match status" value="1"/>
</dbReference>
<dbReference type="AlphaFoldDB" id="A0A545TXB0"/>
<feature type="transmembrane region" description="Helical" evidence="6">
    <location>
        <begin position="113"/>
        <end position="135"/>
    </location>
</feature>
<evidence type="ECO:0000313" key="8">
    <source>
        <dbReference type="Proteomes" id="UP000315252"/>
    </source>
</evidence>
<dbReference type="OrthoDB" id="9804822at2"/>
<feature type="transmembrane region" description="Helical" evidence="6">
    <location>
        <begin position="49"/>
        <end position="69"/>
    </location>
</feature>
<feature type="transmembrane region" description="Helical" evidence="6">
    <location>
        <begin position="185"/>
        <end position="207"/>
    </location>
</feature>
<dbReference type="PANTHER" id="PTHR30086">
    <property type="entry name" value="ARGININE EXPORTER PROTEIN ARGO"/>
    <property type="match status" value="1"/>
</dbReference>
<dbReference type="PIRSF" id="PIRSF006324">
    <property type="entry name" value="LeuE"/>
    <property type="match status" value="1"/>
</dbReference>
<organism evidence="7 8">
    <name type="scientific">Denitrobaculum tricleocarpae</name>
    <dbReference type="NCBI Taxonomy" id="2591009"/>
    <lineage>
        <taxon>Bacteria</taxon>
        <taxon>Pseudomonadati</taxon>
        <taxon>Pseudomonadota</taxon>
        <taxon>Alphaproteobacteria</taxon>
        <taxon>Rhodospirillales</taxon>
        <taxon>Rhodospirillaceae</taxon>
        <taxon>Denitrobaculum</taxon>
    </lineage>
</organism>
<dbReference type="Proteomes" id="UP000315252">
    <property type="component" value="Unassembled WGS sequence"/>
</dbReference>
<dbReference type="InterPro" id="IPR001123">
    <property type="entry name" value="LeuE-type"/>
</dbReference>
<reference evidence="7 8" key="1">
    <citation type="submission" date="2019-06" db="EMBL/GenBank/DDBJ databases">
        <title>Whole genome sequence for Rhodospirillaceae sp. R148.</title>
        <authorList>
            <person name="Wang G."/>
        </authorList>
    </citation>
    <scope>NUCLEOTIDE SEQUENCE [LARGE SCALE GENOMIC DNA]</scope>
    <source>
        <strain evidence="7 8">R148</strain>
    </source>
</reference>
<evidence type="ECO:0000256" key="2">
    <source>
        <dbReference type="ARBA" id="ARBA00022475"/>
    </source>
</evidence>
<dbReference type="GO" id="GO:0015171">
    <property type="term" value="F:amino acid transmembrane transporter activity"/>
    <property type="evidence" value="ECO:0007669"/>
    <property type="project" value="TreeGrafter"/>
</dbReference>
<keyword evidence="2" id="KW-1003">Cell membrane</keyword>
<dbReference type="PANTHER" id="PTHR30086:SF20">
    <property type="entry name" value="ARGININE EXPORTER PROTEIN ARGO-RELATED"/>
    <property type="match status" value="1"/>
</dbReference>
<comment type="subcellular location">
    <subcellularLocation>
        <location evidence="1">Cell membrane</location>
        <topology evidence="1">Multi-pass membrane protein</topology>
    </subcellularLocation>
</comment>
<protein>
    <submittedName>
        <fullName evidence="7">LysE family translocator</fullName>
    </submittedName>
</protein>
<evidence type="ECO:0000256" key="1">
    <source>
        <dbReference type="ARBA" id="ARBA00004651"/>
    </source>
</evidence>
<evidence type="ECO:0000256" key="5">
    <source>
        <dbReference type="ARBA" id="ARBA00023136"/>
    </source>
</evidence>
<evidence type="ECO:0000313" key="7">
    <source>
        <dbReference type="EMBL" id="TQV81852.1"/>
    </source>
</evidence>
<sequence length="210" mass="22782">MPSLELLLPFLLATAVFAFIPGPGMFYMSIQTMVRGRQAGWLSAAGFHLAGYLHILAASFGITILLQAVPVFFEAMKLLGAGYLIWMGVKMIRDARREGRSPELPPQPPASRAFKDSFFVEILNPKTALFFLAFLPQFASPDAAAPLWLQIVILGALANLAFSATDVICVLFSERLAAWASRSRGMARIGQEIGGGLFVAIGLHIALRSE</sequence>
<feature type="transmembrane region" description="Helical" evidence="6">
    <location>
        <begin position="147"/>
        <end position="173"/>
    </location>
</feature>
<keyword evidence="3 6" id="KW-0812">Transmembrane</keyword>